<evidence type="ECO:0000256" key="1">
    <source>
        <dbReference type="SAM" id="Phobius"/>
    </source>
</evidence>
<gene>
    <name evidence="2" type="ORF">LCGC14_1557550</name>
</gene>
<protein>
    <recommendedName>
        <fullName evidence="3">MtN3 and saliva related transmembrane protein</fullName>
    </recommendedName>
</protein>
<dbReference type="AlphaFoldDB" id="A0A0F9INH5"/>
<sequence length="117" mass="13667">MITADLINGLFELAAGLLLSLNVRRLFKDKHVRGVCLLSVMLMAAWGYWNLFFYPIVGATFSFLAGIPVAVVNTIWGIQIFYYERREKRMRRLNDSFTFTISKRMSSYRKRGYEHNC</sequence>
<evidence type="ECO:0008006" key="3">
    <source>
        <dbReference type="Google" id="ProtNLM"/>
    </source>
</evidence>
<proteinExistence type="predicted"/>
<comment type="caution">
    <text evidence="2">The sequence shown here is derived from an EMBL/GenBank/DDBJ whole genome shotgun (WGS) entry which is preliminary data.</text>
</comment>
<feature type="transmembrane region" description="Helical" evidence="1">
    <location>
        <begin position="63"/>
        <end position="83"/>
    </location>
</feature>
<reference evidence="2" key="1">
    <citation type="journal article" date="2015" name="Nature">
        <title>Complex archaea that bridge the gap between prokaryotes and eukaryotes.</title>
        <authorList>
            <person name="Spang A."/>
            <person name="Saw J.H."/>
            <person name="Jorgensen S.L."/>
            <person name="Zaremba-Niedzwiedzka K."/>
            <person name="Martijn J."/>
            <person name="Lind A.E."/>
            <person name="van Eijk R."/>
            <person name="Schleper C."/>
            <person name="Guy L."/>
            <person name="Ettema T.J."/>
        </authorList>
    </citation>
    <scope>NUCLEOTIDE SEQUENCE</scope>
</reference>
<evidence type="ECO:0000313" key="2">
    <source>
        <dbReference type="EMBL" id="KKM48677.1"/>
    </source>
</evidence>
<organism evidence="2">
    <name type="scientific">marine sediment metagenome</name>
    <dbReference type="NCBI Taxonomy" id="412755"/>
    <lineage>
        <taxon>unclassified sequences</taxon>
        <taxon>metagenomes</taxon>
        <taxon>ecological metagenomes</taxon>
    </lineage>
</organism>
<accession>A0A0F9INH5</accession>
<keyword evidence="1" id="KW-1133">Transmembrane helix</keyword>
<name>A0A0F9INH5_9ZZZZ</name>
<feature type="transmembrane region" description="Helical" evidence="1">
    <location>
        <begin position="35"/>
        <end position="57"/>
    </location>
</feature>
<keyword evidence="1" id="KW-0472">Membrane</keyword>
<dbReference type="EMBL" id="LAZR01011991">
    <property type="protein sequence ID" value="KKM48677.1"/>
    <property type="molecule type" value="Genomic_DNA"/>
</dbReference>
<keyword evidence="1" id="KW-0812">Transmembrane</keyword>